<evidence type="ECO:0000256" key="10">
    <source>
        <dbReference type="ARBA" id="ARBA00023186"/>
    </source>
</evidence>
<dbReference type="InterPro" id="IPR028055">
    <property type="entry name" value="YidC/Oxa/ALB_C"/>
</dbReference>
<keyword evidence="9 13" id="KW-0472">Membrane</keyword>
<feature type="domain" description="Membrane insertase YidC/Oxa/ALB C-terminal" evidence="15">
    <location>
        <begin position="379"/>
        <end position="579"/>
    </location>
</feature>
<evidence type="ECO:0000256" key="7">
    <source>
        <dbReference type="ARBA" id="ARBA00022927"/>
    </source>
</evidence>
<evidence type="ECO:0000256" key="13">
    <source>
        <dbReference type="HAMAP-Rule" id="MF_01810"/>
    </source>
</evidence>
<dbReference type="EMBL" id="JADIMW010000029">
    <property type="protein sequence ID" value="MBO8437868.1"/>
    <property type="molecule type" value="Genomic_DNA"/>
</dbReference>
<feature type="transmembrane region" description="Helical" evidence="13">
    <location>
        <begin position="564"/>
        <end position="583"/>
    </location>
</feature>
<evidence type="ECO:0000256" key="1">
    <source>
        <dbReference type="ARBA" id="ARBA00004429"/>
    </source>
</evidence>
<evidence type="ECO:0000256" key="2">
    <source>
        <dbReference type="ARBA" id="ARBA00010527"/>
    </source>
</evidence>
<dbReference type="GO" id="GO:0051205">
    <property type="term" value="P:protein insertion into membrane"/>
    <property type="evidence" value="ECO:0007669"/>
    <property type="project" value="TreeGrafter"/>
</dbReference>
<evidence type="ECO:0000256" key="11">
    <source>
        <dbReference type="ARBA" id="ARBA00033245"/>
    </source>
</evidence>
<dbReference type="InterPro" id="IPR028053">
    <property type="entry name" value="Membr_insert_YidC_N"/>
</dbReference>
<dbReference type="Pfam" id="PF14849">
    <property type="entry name" value="YidC_periplas"/>
    <property type="match status" value="1"/>
</dbReference>
<feature type="transmembrane region" description="Helical" evidence="13">
    <location>
        <begin position="356"/>
        <end position="373"/>
    </location>
</feature>
<dbReference type="Pfam" id="PF02096">
    <property type="entry name" value="60KD_IMP"/>
    <property type="match status" value="1"/>
</dbReference>
<dbReference type="InterPro" id="IPR047196">
    <property type="entry name" value="YidC_ALB_C"/>
</dbReference>
<comment type="function">
    <text evidence="13">Required for the insertion and/or proper folding and/or complex formation of integral membrane proteins into the membrane. Involved in integration of membrane proteins that insert both dependently and independently of the Sec translocase complex, as well as at least some lipoproteins. Aids folding of multispanning membrane proteins.</text>
</comment>
<feature type="transmembrane region" description="Helical" evidence="13">
    <location>
        <begin position="495"/>
        <end position="521"/>
    </location>
</feature>
<dbReference type="InterPro" id="IPR001708">
    <property type="entry name" value="YidC/ALB3/OXA1/COX18"/>
</dbReference>
<evidence type="ECO:0000256" key="6">
    <source>
        <dbReference type="ARBA" id="ARBA00022692"/>
    </source>
</evidence>
<evidence type="ECO:0000256" key="3">
    <source>
        <dbReference type="ARBA" id="ARBA00015325"/>
    </source>
</evidence>
<dbReference type="GO" id="GO:0032977">
    <property type="term" value="F:membrane insertase activity"/>
    <property type="evidence" value="ECO:0007669"/>
    <property type="project" value="InterPro"/>
</dbReference>
<keyword evidence="7 13" id="KW-0653">Protein transport</keyword>
<evidence type="ECO:0000259" key="16">
    <source>
        <dbReference type="Pfam" id="PF14849"/>
    </source>
</evidence>
<keyword evidence="4 13" id="KW-0813">Transport</keyword>
<name>A0A9D9E2H0_9BACT</name>
<feature type="transmembrane region" description="Helical" evidence="13">
    <location>
        <begin position="379"/>
        <end position="399"/>
    </location>
</feature>
<feature type="domain" description="Membrane insertase YidC N-terminal" evidence="16">
    <location>
        <begin position="94"/>
        <end position="364"/>
    </location>
</feature>
<comment type="similarity">
    <text evidence="2 13">Belongs to the OXA1/ALB3/YidC family. Type 1 subfamily.</text>
</comment>
<feature type="compositionally biased region" description="Basic and acidic residues" evidence="14">
    <location>
        <begin position="614"/>
        <end position="625"/>
    </location>
</feature>
<feature type="region of interest" description="Disordered" evidence="14">
    <location>
        <begin position="614"/>
        <end position="636"/>
    </location>
</feature>
<proteinExistence type="inferred from homology"/>
<comment type="subunit">
    <text evidence="13">Interacts with the Sec translocase complex via SecD. Specifically interacts with transmembrane segments of nascent integral membrane proteins during membrane integration.</text>
</comment>
<dbReference type="InterPro" id="IPR038221">
    <property type="entry name" value="YidC_periplasmic_sf"/>
</dbReference>
<feature type="transmembrane region" description="Helical" evidence="13">
    <location>
        <begin position="6"/>
        <end position="22"/>
    </location>
</feature>
<evidence type="ECO:0000256" key="8">
    <source>
        <dbReference type="ARBA" id="ARBA00022989"/>
    </source>
</evidence>
<dbReference type="Gene3D" id="2.70.98.90">
    <property type="match status" value="1"/>
</dbReference>
<sequence length="636" mass="73173">MDKNTLIGFLLIAALLFGYSWFSRPSQEEVAAMRQAEMEAVQREQALLDETQSGNKFAKDGINAETDTLTEAERLKMEFGEFSTAASGKDSVLTLQNEMLELAFSTKGGQLAKARLKNYQTYNSLPLILFDGEKDNDYGFIFKSMGRVIDSKNMYFTPTLLNDSTLVMSLITDGGSHFDITYTLPAGSYMLKMNISQSGMEKVLPRNTAHLDFYWNQQLRSQEKGRMFEERNSTIYYKFVGSDVERLSETEEDSETLNLGLKWIGFKNQFFSSVFIADHKFNGAEMTSVPLKDNKDYLKTFSVKSSFDYNPATPQGPGFKIYLGPNLYPLLHGYDKGLSDSDELNLDKLIPLGYKFFRWINTVFIIPIFTFLGKFIDNYGVIILLLTIIIKIILAPLTYKSYMSSAKIRVLRPQVEEINKKYPGNEKALERQRATMDLYTRAGANPMSGCLPMLLQMPILLAMFAFFPSSIELRGESFLWVKDLSSYDSIFSWDAYIPIITPYFGNHISLFCLLMTVTNIIYTKINMDNTAGSPQMPGMKLMMYLMPLMFLVFFNNYAAGLSYYYFVSLLITILQTYAFRYFINEEKVLAKLKENQKKPRKKSGWMARLEEAQKKQEALMRERQKQQRQQYRNKNR</sequence>
<keyword evidence="6 13" id="KW-0812">Transmembrane</keyword>
<keyword evidence="5 13" id="KW-1003">Cell membrane</keyword>
<dbReference type="PANTHER" id="PTHR12428:SF65">
    <property type="entry name" value="CYTOCHROME C OXIDASE ASSEMBLY PROTEIN COX18, MITOCHONDRIAL"/>
    <property type="match status" value="1"/>
</dbReference>
<dbReference type="Proteomes" id="UP000823636">
    <property type="component" value="Unassembled WGS sequence"/>
</dbReference>
<evidence type="ECO:0000256" key="12">
    <source>
        <dbReference type="ARBA" id="ARBA00033342"/>
    </source>
</evidence>
<evidence type="ECO:0000256" key="14">
    <source>
        <dbReference type="SAM" id="MobiDB-lite"/>
    </source>
</evidence>
<dbReference type="InterPro" id="IPR019998">
    <property type="entry name" value="Membr_insert_YidC"/>
</dbReference>
<dbReference type="CDD" id="cd20070">
    <property type="entry name" value="5TM_YidC_Alb3"/>
    <property type="match status" value="1"/>
</dbReference>
<dbReference type="NCBIfam" id="TIGR03593">
    <property type="entry name" value="yidC_nterm"/>
    <property type="match status" value="1"/>
</dbReference>
<feature type="transmembrane region" description="Helical" evidence="13">
    <location>
        <begin position="451"/>
        <end position="471"/>
    </location>
</feature>
<dbReference type="PANTHER" id="PTHR12428">
    <property type="entry name" value="OXA1"/>
    <property type="match status" value="1"/>
</dbReference>
<dbReference type="CDD" id="cd19961">
    <property type="entry name" value="EcYidC-like_peri"/>
    <property type="match status" value="1"/>
</dbReference>
<keyword evidence="8 13" id="KW-1133">Transmembrane helix</keyword>
<dbReference type="GO" id="GO:0005886">
    <property type="term" value="C:plasma membrane"/>
    <property type="evidence" value="ECO:0007669"/>
    <property type="project" value="UniProtKB-SubCell"/>
</dbReference>
<evidence type="ECO:0000256" key="9">
    <source>
        <dbReference type="ARBA" id="ARBA00023136"/>
    </source>
</evidence>
<gene>
    <name evidence="13 17" type="primary">yidC</name>
    <name evidence="17" type="ORF">IAC54_03075</name>
</gene>
<feature type="transmembrane region" description="Helical" evidence="13">
    <location>
        <begin position="541"/>
        <end position="558"/>
    </location>
</feature>
<dbReference type="PRINTS" id="PR00701">
    <property type="entry name" value="60KDINNERMP"/>
</dbReference>
<dbReference type="GO" id="GO:0015031">
    <property type="term" value="P:protein transport"/>
    <property type="evidence" value="ECO:0007669"/>
    <property type="project" value="UniProtKB-KW"/>
</dbReference>
<evidence type="ECO:0000259" key="15">
    <source>
        <dbReference type="Pfam" id="PF02096"/>
    </source>
</evidence>
<protein>
    <recommendedName>
        <fullName evidence="3 13">Membrane protein insertase YidC</fullName>
    </recommendedName>
    <alternativeName>
        <fullName evidence="12 13">Foldase YidC</fullName>
    </alternativeName>
    <alternativeName>
        <fullName evidence="13">Membrane protein YidC</fullName>
    </alternativeName>
    <alternativeName>
        <fullName evidence="11 13">membrane integrase YidC</fullName>
    </alternativeName>
</protein>
<comment type="subcellular location">
    <subcellularLocation>
        <location evidence="1">Cell inner membrane</location>
        <topology evidence="1">Multi-pass membrane protein</topology>
    </subcellularLocation>
    <subcellularLocation>
        <location evidence="13">Cell membrane</location>
        <topology evidence="13">Multi-pass membrane protein</topology>
    </subcellularLocation>
</comment>
<evidence type="ECO:0000313" key="17">
    <source>
        <dbReference type="EMBL" id="MBO8437868.1"/>
    </source>
</evidence>
<dbReference type="AlphaFoldDB" id="A0A9D9E2H0"/>
<dbReference type="NCBIfam" id="NF002356">
    <property type="entry name" value="PRK01318.2-3"/>
    <property type="match status" value="1"/>
</dbReference>
<evidence type="ECO:0000256" key="5">
    <source>
        <dbReference type="ARBA" id="ARBA00022475"/>
    </source>
</evidence>
<organism evidence="17 18">
    <name type="scientific">Candidatus Caccoplasma merdipullorum</name>
    <dbReference type="NCBI Taxonomy" id="2840718"/>
    <lineage>
        <taxon>Bacteria</taxon>
        <taxon>Pseudomonadati</taxon>
        <taxon>Bacteroidota</taxon>
        <taxon>Bacteroidia</taxon>
        <taxon>Bacteroidales</taxon>
        <taxon>Bacteroidaceae</taxon>
        <taxon>Bacteroidaceae incertae sedis</taxon>
        <taxon>Candidatus Caccoplasma</taxon>
    </lineage>
</organism>
<reference evidence="17" key="1">
    <citation type="submission" date="2020-10" db="EMBL/GenBank/DDBJ databases">
        <authorList>
            <person name="Gilroy R."/>
        </authorList>
    </citation>
    <scope>NUCLEOTIDE SEQUENCE</scope>
    <source>
        <strain evidence="17">G3-4614</strain>
    </source>
</reference>
<comment type="caution">
    <text evidence="17">The sequence shown here is derived from an EMBL/GenBank/DDBJ whole genome shotgun (WGS) entry which is preliminary data.</text>
</comment>
<reference evidence="17" key="2">
    <citation type="journal article" date="2021" name="PeerJ">
        <title>Extensive microbial diversity within the chicken gut microbiome revealed by metagenomics and culture.</title>
        <authorList>
            <person name="Gilroy R."/>
            <person name="Ravi A."/>
            <person name="Getino M."/>
            <person name="Pursley I."/>
            <person name="Horton D.L."/>
            <person name="Alikhan N.F."/>
            <person name="Baker D."/>
            <person name="Gharbi K."/>
            <person name="Hall N."/>
            <person name="Watson M."/>
            <person name="Adriaenssens E.M."/>
            <person name="Foster-Nyarko E."/>
            <person name="Jarju S."/>
            <person name="Secka A."/>
            <person name="Antonio M."/>
            <person name="Oren A."/>
            <person name="Chaudhuri R.R."/>
            <person name="La Ragione R."/>
            <person name="Hildebrand F."/>
            <person name="Pallen M.J."/>
        </authorList>
    </citation>
    <scope>NUCLEOTIDE SEQUENCE</scope>
    <source>
        <strain evidence="17">G3-4614</strain>
    </source>
</reference>
<evidence type="ECO:0000313" key="18">
    <source>
        <dbReference type="Proteomes" id="UP000823636"/>
    </source>
</evidence>
<evidence type="ECO:0000256" key="4">
    <source>
        <dbReference type="ARBA" id="ARBA00022448"/>
    </source>
</evidence>
<dbReference type="NCBIfam" id="TIGR03592">
    <property type="entry name" value="yidC_oxa1_cterm"/>
    <property type="match status" value="1"/>
</dbReference>
<accession>A0A9D9E2H0</accession>
<dbReference type="HAMAP" id="MF_01810">
    <property type="entry name" value="YidC_type1"/>
    <property type="match status" value="1"/>
</dbReference>
<keyword evidence="10 13" id="KW-0143">Chaperone</keyword>